<name>A0ABD0M458_9CAEN</name>
<dbReference type="PROSITE" id="PS51257">
    <property type="entry name" value="PROKAR_LIPOPROTEIN"/>
    <property type="match status" value="1"/>
</dbReference>
<evidence type="ECO:0000313" key="2">
    <source>
        <dbReference type="Proteomes" id="UP001519460"/>
    </source>
</evidence>
<reference evidence="1 2" key="1">
    <citation type="journal article" date="2023" name="Sci. Data">
        <title>Genome assembly of the Korean intertidal mud-creeper Batillaria attramentaria.</title>
        <authorList>
            <person name="Patra A.K."/>
            <person name="Ho P.T."/>
            <person name="Jun S."/>
            <person name="Lee S.J."/>
            <person name="Kim Y."/>
            <person name="Won Y.J."/>
        </authorList>
    </citation>
    <scope>NUCLEOTIDE SEQUENCE [LARGE SCALE GENOMIC DNA]</scope>
    <source>
        <strain evidence="1">Wonlab-2016</strain>
    </source>
</reference>
<proteinExistence type="predicted"/>
<dbReference type="EMBL" id="JACVVK020000007">
    <property type="protein sequence ID" value="KAK7506468.1"/>
    <property type="molecule type" value="Genomic_DNA"/>
</dbReference>
<gene>
    <name evidence="1" type="ORF">BaRGS_00002580</name>
</gene>
<accession>A0ABD0M458</accession>
<organism evidence="1 2">
    <name type="scientific">Batillaria attramentaria</name>
    <dbReference type="NCBI Taxonomy" id="370345"/>
    <lineage>
        <taxon>Eukaryota</taxon>
        <taxon>Metazoa</taxon>
        <taxon>Spiralia</taxon>
        <taxon>Lophotrochozoa</taxon>
        <taxon>Mollusca</taxon>
        <taxon>Gastropoda</taxon>
        <taxon>Caenogastropoda</taxon>
        <taxon>Sorbeoconcha</taxon>
        <taxon>Cerithioidea</taxon>
        <taxon>Batillariidae</taxon>
        <taxon>Batillaria</taxon>
    </lineage>
</organism>
<comment type="caution">
    <text evidence="1">The sequence shown here is derived from an EMBL/GenBank/DDBJ whole genome shotgun (WGS) entry which is preliminary data.</text>
</comment>
<evidence type="ECO:0000313" key="1">
    <source>
        <dbReference type="EMBL" id="KAK7506468.1"/>
    </source>
</evidence>
<protein>
    <submittedName>
        <fullName evidence="1">Uncharacterized protein</fullName>
    </submittedName>
</protein>
<keyword evidence="2" id="KW-1185">Reference proteome</keyword>
<dbReference type="Proteomes" id="UP001519460">
    <property type="component" value="Unassembled WGS sequence"/>
</dbReference>
<dbReference type="AlphaFoldDB" id="A0ABD0M458"/>
<sequence length="73" mass="7809">MSKVVSRVTPGMELNGKALSGNLGICSCRSLPHAETAGFRRVVPVVQSLFSVLHGEVHLMGTGWPWPCMMAVS</sequence>